<accession>A0A1H4PDN5</accession>
<keyword evidence="3" id="KW-0808">Transferase</keyword>
<feature type="region of interest" description="Disordered" evidence="9">
    <location>
        <begin position="300"/>
        <end position="324"/>
    </location>
</feature>
<evidence type="ECO:0000256" key="4">
    <source>
        <dbReference type="ARBA" id="ARBA00022741"/>
    </source>
</evidence>
<proteinExistence type="predicted"/>
<keyword evidence="6" id="KW-0067">ATP-binding</keyword>
<keyword evidence="5 11" id="KW-0418">Kinase</keyword>
<organism evidence="11 12">
    <name type="scientific">Tsukamurella tyrosinosolvens</name>
    <dbReference type="NCBI Taxonomy" id="57704"/>
    <lineage>
        <taxon>Bacteria</taxon>
        <taxon>Bacillati</taxon>
        <taxon>Actinomycetota</taxon>
        <taxon>Actinomycetes</taxon>
        <taxon>Mycobacteriales</taxon>
        <taxon>Tsukamurellaceae</taxon>
        <taxon>Tsukamurella</taxon>
    </lineage>
</organism>
<feature type="compositionally biased region" description="Low complexity" evidence="9">
    <location>
        <begin position="356"/>
        <end position="383"/>
    </location>
</feature>
<dbReference type="InterPro" id="IPR000719">
    <property type="entry name" value="Prot_kinase_dom"/>
</dbReference>
<dbReference type="GO" id="GO:0004674">
    <property type="term" value="F:protein serine/threonine kinase activity"/>
    <property type="evidence" value="ECO:0007669"/>
    <property type="project" value="UniProtKB-KW"/>
</dbReference>
<dbReference type="SMART" id="SM00220">
    <property type="entry name" value="S_TKc"/>
    <property type="match status" value="1"/>
</dbReference>
<dbReference type="PROSITE" id="PS00108">
    <property type="entry name" value="PROTEIN_KINASE_ST"/>
    <property type="match status" value="1"/>
</dbReference>
<dbReference type="FunFam" id="3.30.200.20:FF:000035">
    <property type="entry name" value="Serine/threonine protein kinase Stk1"/>
    <property type="match status" value="1"/>
</dbReference>
<feature type="region of interest" description="Disordered" evidence="9">
    <location>
        <begin position="349"/>
        <end position="383"/>
    </location>
</feature>
<dbReference type="InterPro" id="IPR011009">
    <property type="entry name" value="Kinase-like_dom_sf"/>
</dbReference>
<dbReference type="PANTHER" id="PTHR43289">
    <property type="entry name" value="MITOGEN-ACTIVATED PROTEIN KINASE KINASE KINASE 20-RELATED"/>
    <property type="match status" value="1"/>
</dbReference>
<keyword evidence="2 11" id="KW-0723">Serine/threonine-protein kinase</keyword>
<gene>
    <name evidence="11" type="ORF">SAMN04489793_1413</name>
</gene>
<dbReference type="CDD" id="cd14014">
    <property type="entry name" value="STKc_PknB_like"/>
    <property type="match status" value="1"/>
</dbReference>
<dbReference type="PANTHER" id="PTHR43289:SF6">
    <property type="entry name" value="SERINE_THREONINE-PROTEIN KINASE NEKL-3"/>
    <property type="match status" value="1"/>
</dbReference>
<dbReference type="Pfam" id="PF00069">
    <property type="entry name" value="Pkinase"/>
    <property type="match status" value="1"/>
</dbReference>
<evidence type="ECO:0000313" key="12">
    <source>
        <dbReference type="Proteomes" id="UP000182241"/>
    </source>
</evidence>
<reference evidence="12" key="1">
    <citation type="submission" date="2016-10" db="EMBL/GenBank/DDBJ databases">
        <authorList>
            <person name="Varghese N."/>
            <person name="Submissions S."/>
        </authorList>
    </citation>
    <scope>NUCLEOTIDE SEQUENCE [LARGE SCALE GENOMIC DNA]</scope>
    <source>
        <strain evidence="12">DSM 44234</strain>
    </source>
</reference>
<dbReference type="STRING" id="57704.SAMN04489793_1413"/>
<dbReference type="OrthoDB" id="9762169at2"/>
<evidence type="ECO:0000256" key="6">
    <source>
        <dbReference type="ARBA" id="ARBA00022840"/>
    </source>
</evidence>
<feature type="domain" description="Protein kinase" evidence="10">
    <location>
        <begin position="12"/>
        <end position="270"/>
    </location>
</feature>
<evidence type="ECO:0000256" key="1">
    <source>
        <dbReference type="ARBA" id="ARBA00012513"/>
    </source>
</evidence>
<dbReference type="PROSITE" id="PS50011">
    <property type="entry name" value="PROTEIN_KINASE_DOM"/>
    <property type="match status" value="1"/>
</dbReference>
<dbReference type="Gene3D" id="3.30.200.20">
    <property type="entry name" value="Phosphorylase Kinase, domain 1"/>
    <property type="match status" value="1"/>
</dbReference>
<evidence type="ECO:0000256" key="3">
    <source>
        <dbReference type="ARBA" id="ARBA00022679"/>
    </source>
</evidence>
<dbReference type="EC" id="2.7.11.1" evidence="1"/>
<dbReference type="InterPro" id="IPR008271">
    <property type="entry name" value="Ser/Thr_kinase_AS"/>
</dbReference>
<dbReference type="Gene3D" id="1.10.510.10">
    <property type="entry name" value="Transferase(Phosphotransferase) domain 1"/>
    <property type="match status" value="1"/>
</dbReference>
<dbReference type="AlphaFoldDB" id="A0A1H4PDN5"/>
<evidence type="ECO:0000256" key="7">
    <source>
        <dbReference type="ARBA" id="ARBA00047899"/>
    </source>
</evidence>
<protein>
    <recommendedName>
        <fullName evidence="1">non-specific serine/threonine protein kinase</fullName>
        <ecNumber evidence="1">2.7.11.1</ecNumber>
    </recommendedName>
</protein>
<name>A0A1H4PDN5_TSUTY</name>
<dbReference type="GO" id="GO:0005524">
    <property type="term" value="F:ATP binding"/>
    <property type="evidence" value="ECO:0007669"/>
    <property type="project" value="UniProtKB-KW"/>
</dbReference>
<keyword evidence="4" id="KW-0547">Nucleotide-binding</keyword>
<evidence type="ECO:0000256" key="2">
    <source>
        <dbReference type="ARBA" id="ARBA00022527"/>
    </source>
</evidence>
<comment type="catalytic activity">
    <reaction evidence="8">
        <text>L-seryl-[protein] + ATP = O-phospho-L-seryl-[protein] + ADP + H(+)</text>
        <dbReference type="Rhea" id="RHEA:17989"/>
        <dbReference type="Rhea" id="RHEA-COMP:9863"/>
        <dbReference type="Rhea" id="RHEA-COMP:11604"/>
        <dbReference type="ChEBI" id="CHEBI:15378"/>
        <dbReference type="ChEBI" id="CHEBI:29999"/>
        <dbReference type="ChEBI" id="CHEBI:30616"/>
        <dbReference type="ChEBI" id="CHEBI:83421"/>
        <dbReference type="ChEBI" id="CHEBI:456216"/>
        <dbReference type="EC" id="2.7.11.1"/>
    </reaction>
</comment>
<evidence type="ECO:0000256" key="9">
    <source>
        <dbReference type="SAM" id="MobiDB-lite"/>
    </source>
</evidence>
<dbReference type="SUPFAM" id="SSF56112">
    <property type="entry name" value="Protein kinase-like (PK-like)"/>
    <property type="match status" value="1"/>
</dbReference>
<sequence length="510" mass="52863">MTLEQGEVFAGYTIVRKLGAGGMGEVYLAQHPRLPRQDAIKVLPPHLASDEAFRLRFLREADLAAGLNHPNIVGVLDRGEDDGRLWLSMPYVEGVDAAERLHASPHGLPLSEVAAIISDTASALDYAHQRGVLHRDVKPANVLLDGSRALLSDFGIARAAGDTSDLTATGTTIGSVAYAAPEQLRGEPVGPAADVYSLAATAFALLTGHRPFERSNPAAVVAAALEGQIPSALTARPDLPPAIDTVLANGMASASRDRPATAGEFAEQLSSAATAGSGDSTIVRPVPADHQYDSTVIAPAQTPLPAHPTKGLAGSTTPRRGGRRRWALPAAVTTAVVVGASVAGAVVLTRPDKSGPPTAANPAASVAASAAGHPSTITATPSTVTVQPPATVTALPARPPSDLGLTKPVSTPSCDGRYILVLVSIEESNPSLRTLIGQRLTAEPTAQYFYSGALNCNSINAVDTNGERFYTPYIDYGTNLSAACYAVQHRDQTYVRTLRNGVAIGTNPCG</sequence>
<keyword evidence="12" id="KW-1185">Reference proteome</keyword>
<evidence type="ECO:0000256" key="8">
    <source>
        <dbReference type="ARBA" id="ARBA00048679"/>
    </source>
</evidence>
<evidence type="ECO:0000259" key="10">
    <source>
        <dbReference type="PROSITE" id="PS50011"/>
    </source>
</evidence>
<evidence type="ECO:0000313" key="11">
    <source>
        <dbReference type="EMBL" id="SEC05547.1"/>
    </source>
</evidence>
<dbReference type="EMBL" id="FNSA01000003">
    <property type="protein sequence ID" value="SEC05547.1"/>
    <property type="molecule type" value="Genomic_DNA"/>
</dbReference>
<evidence type="ECO:0000256" key="5">
    <source>
        <dbReference type="ARBA" id="ARBA00022777"/>
    </source>
</evidence>
<dbReference type="Proteomes" id="UP000182241">
    <property type="component" value="Unassembled WGS sequence"/>
</dbReference>
<dbReference type="RefSeq" id="WP_068741051.1">
    <property type="nucleotide sequence ID" value="NZ_FNSA01000003.1"/>
</dbReference>
<comment type="catalytic activity">
    <reaction evidence="7">
        <text>L-threonyl-[protein] + ATP = O-phospho-L-threonyl-[protein] + ADP + H(+)</text>
        <dbReference type="Rhea" id="RHEA:46608"/>
        <dbReference type="Rhea" id="RHEA-COMP:11060"/>
        <dbReference type="Rhea" id="RHEA-COMP:11605"/>
        <dbReference type="ChEBI" id="CHEBI:15378"/>
        <dbReference type="ChEBI" id="CHEBI:30013"/>
        <dbReference type="ChEBI" id="CHEBI:30616"/>
        <dbReference type="ChEBI" id="CHEBI:61977"/>
        <dbReference type="ChEBI" id="CHEBI:456216"/>
        <dbReference type="EC" id="2.7.11.1"/>
    </reaction>
</comment>